<evidence type="ECO:0000259" key="5">
    <source>
        <dbReference type="PROSITE" id="PS50931"/>
    </source>
</evidence>
<protein>
    <submittedName>
        <fullName evidence="6">Hydrogen peroxide-inducible genes activator</fullName>
    </submittedName>
</protein>
<keyword evidence="3" id="KW-0238">DNA-binding</keyword>
<organism evidence="6 7">
    <name type="scientific">Sphingobium tyrosinilyticum</name>
    <dbReference type="NCBI Taxonomy" id="2715436"/>
    <lineage>
        <taxon>Bacteria</taxon>
        <taxon>Pseudomonadati</taxon>
        <taxon>Pseudomonadota</taxon>
        <taxon>Alphaproteobacteria</taxon>
        <taxon>Sphingomonadales</taxon>
        <taxon>Sphingomonadaceae</taxon>
        <taxon>Sphingobium</taxon>
    </lineage>
</organism>
<dbReference type="Pfam" id="PF03466">
    <property type="entry name" value="LysR_substrate"/>
    <property type="match status" value="1"/>
</dbReference>
<evidence type="ECO:0000256" key="2">
    <source>
        <dbReference type="ARBA" id="ARBA00023015"/>
    </source>
</evidence>
<keyword evidence="2" id="KW-0805">Transcription regulation</keyword>
<feature type="domain" description="HTH lysR-type" evidence="5">
    <location>
        <begin position="6"/>
        <end position="63"/>
    </location>
</feature>
<dbReference type="Gene3D" id="1.10.10.10">
    <property type="entry name" value="Winged helix-like DNA-binding domain superfamily/Winged helix DNA-binding domain"/>
    <property type="match status" value="1"/>
</dbReference>
<comment type="caution">
    <text evidence="6">The sequence shown here is derived from an EMBL/GenBank/DDBJ whole genome shotgun (WGS) entry which is preliminary data.</text>
</comment>
<evidence type="ECO:0000256" key="4">
    <source>
        <dbReference type="ARBA" id="ARBA00023163"/>
    </source>
</evidence>
<dbReference type="PANTHER" id="PTHR30346">
    <property type="entry name" value="TRANSCRIPTIONAL DUAL REGULATOR HCAR-RELATED"/>
    <property type="match status" value="1"/>
</dbReference>
<dbReference type="RefSeq" id="WP_380803793.1">
    <property type="nucleotide sequence ID" value="NZ_JBHSFZ010000013.1"/>
</dbReference>
<reference evidence="7" key="1">
    <citation type="journal article" date="2019" name="Int. J. Syst. Evol. Microbiol.">
        <title>The Global Catalogue of Microorganisms (GCM) 10K type strain sequencing project: providing services to taxonomists for standard genome sequencing and annotation.</title>
        <authorList>
            <consortium name="The Broad Institute Genomics Platform"/>
            <consortium name="The Broad Institute Genome Sequencing Center for Infectious Disease"/>
            <person name="Wu L."/>
            <person name="Ma J."/>
        </authorList>
    </citation>
    <scope>NUCLEOTIDE SEQUENCE [LARGE SCALE GENOMIC DNA]</scope>
    <source>
        <strain evidence="7">NBRC 103632</strain>
    </source>
</reference>
<keyword evidence="4" id="KW-0804">Transcription</keyword>
<keyword evidence="7" id="KW-1185">Reference proteome</keyword>
<dbReference type="EMBL" id="JBHSFZ010000013">
    <property type="protein sequence ID" value="MFC4594251.1"/>
    <property type="molecule type" value="Genomic_DNA"/>
</dbReference>
<dbReference type="PRINTS" id="PR00039">
    <property type="entry name" value="HTHLYSR"/>
</dbReference>
<comment type="similarity">
    <text evidence="1">Belongs to the LysR transcriptional regulatory family.</text>
</comment>
<dbReference type="InterPro" id="IPR000847">
    <property type="entry name" value="LysR_HTH_N"/>
</dbReference>
<gene>
    <name evidence="6" type="ORF">ACFO3E_08595</name>
</gene>
<proteinExistence type="inferred from homology"/>
<dbReference type="Proteomes" id="UP001595957">
    <property type="component" value="Unassembled WGS sequence"/>
</dbReference>
<evidence type="ECO:0000256" key="3">
    <source>
        <dbReference type="ARBA" id="ARBA00023125"/>
    </source>
</evidence>
<dbReference type="Gene3D" id="3.40.190.10">
    <property type="entry name" value="Periplasmic binding protein-like II"/>
    <property type="match status" value="2"/>
</dbReference>
<evidence type="ECO:0000313" key="6">
    <source>
        <dbReference type="EMBL" id="MFC4594251.1"/>
    </source>
</evidence>
<evidence type="ECO:0000313" key="7">
    <source>
        <dbReference type="Proteomes" id="UP001595957"/>
    </source>
</evidence>
<accession>A0ABV9EX92</accession>
<dbReference type="Pfam" id="PF00126">
    <property type="entry name" value="HTH_1"/>
    <property type="match status" value="1"/>
</dbReference>
<evidence type="ECO:0000256" key="1">
    <source>
        <dbReference type="ARBA" id="ARBA00009437"/>
    </source>
</evidence>
<dbReference type="InterPro" id="IPR005119">
    <property type="entry name" value="LysR_subst-bd"/>
</dbReference>
<name>A0ABV9EX92_9SPHN</name>
<dbReference type="InterPro" id="IPR036388">
    <property type="entry name" value="WH-like_DNA-bd_sf"/>
</dbReference>
<dbReference type="SUPFAM" id="SSF46785">
    <property type="entry name" value="Winged helix' DNA-binding domain"/>
    <property type="match status" value="1"/>
</dbReference>
<dbReference type="PROSITE" id="PS50931">
    <property type="entry name" value="HTH_LYSR"/>
    <property type="match status" value="1"/>
</dbReference>
<dbReference type="CDD" id="cd08411">
    <property type="entry name" value="PBP2_OxyR"/>
    <property type="match status" value="1"/>
</dbReference>
<sequence>MSSYMPTLKQLQYLVALKQHGHFGKAADSCYVTQSTLSAGIRELESLIGVTLVERTRRVVRFTALGDRIVEKAHRVLREAEELAAIAEASGKPLTGELRMSVIPTIAPFLLPRLLPRLRADRPELKLYLREETSQAAIESLRHGNVDCVLLALPFPTGELDSEVLFQDQLYVAFPHDDPHDPPELIAPDMIDETKLLLLEDGHCLKDHALAACNRPEIRSNAMMMGTSLHTLVQMVDNGLGMTIMPEMAINGGILDHTRITARPLQSQRSHRDIALVWRKNSPREKEFRLLAELLRDAADLPQPSVAA</sequence>
<dbReference type="PANTHER" id="PTHR30346:SF10">
    <property type="entry name" value="TRANSCRIPTIONAL REGULATOR OF OXIDATIVE STRESS OXYR"/>
    <property type="match status" value="1"/>
</dbReference>
<dbReference type="InterPro" id="IPR036390">
    <property type="entry name" value="WH_DNA-bd_sf"/>
</dbReference>
<dbReference type="SUPFAM" id="SSF53850">
    <property type="entry name" value="Periplasmic binding protein-like II"/>
    <property type="match status" value="1"/>
</dbReference>